<name>A0ACC0LS20_RHOML</name>
<dbReference type="EMBL" id="CM046398">
    <property type="protein sequence ID" value="KAI8531117.1"/>
    <property type="molecule type" value="Genomic_DNA"/>
</dbReference>
<comment type="caution">
    <text evidence="1">The sequence shown here is derived from an EMBL/GenBank/DDBJ whole genome shotgun (WGS) entry which is preliminary data.</text>
</comment>
<keyword evidence="2" id="KW-1185">Reference proteome</keyword>
<protein>
    <submittedName>
        <fullName evidence="1">Uncharacterized protein</fullName>
    </submittedName>
</protein>
<dbReference type="Proteomes" id="UP001062846">
    <property type="component" value="Chromosome 11"/>
</dbReference>
<accession>A0ACC0LS20</accession>
<evidence type="ECO:0000313" key="2">
    <source>
        <dbReference type="Proteomes" id="UP001062846"/>
    </source>
</evidence>
<proteinExistence type="predicted"/>
<evidence type="ECO:0000313" key="1">
    <source>
        <dbReference type="EMBL" id="KAI8531117.1"/>
    </source>
</evidence>
<reference evidence="1" key="1">
    <citation type="submission" date="2022-02" db="EMBL/GenBank/DDBJ databases">
        <title>Plant Genome Project.</title>
        <authorList>
            <person name="Zhang R.-G."/>
        </authorList>
    </citation>
    <scope>NUCLEOTIDE SEQUENCE</scope>
    <source>
        <strain evidence="1">AT1</strain>
    </source>
</reference>
<organism evidence="1 2">
    <name type="scientific">Rhododendron molle</name>
    <name type="common">Chinese azalea</name>
    <name type="synonym">Azalea mollis</name>
    <dbReference type="NCBI Taxonomy" id="49168"/>
    <lineage>
        <taxon>Eukaryota</taxon>
        <taxon>Viridiplantae</taxon>
        <taxon>Streptophyta</taxon>
        <taxon>Embryophyta</taxon>
        <taxon>Tracheophyta</taxon>
        <taxon>Spermatophyta</taxon>
        <taxon>Magnoliopsida</taxon>
        <taxon>eudicotyledons</taxon>
        <taxon>Gunneridae</taxon>
        <taxon>Pentapetalae</taxon>
        <taxon>asterids</taxon>
        <taxon>Ericales</taxon>
        <taxon>Ericaceae</taxon>
        <taxon>Ericoideae</taxon>
        <taxon>Rhodoreae</taxon>
        <taxon>Rhododendron</taxon>
    </lineage>
</organism>
<gene>
    <name evidence="1" type="ORF">RHMOL_Rhmol11G0112300</name>
</gene>
<sequence>MEKYRLNPTEGWFLDAQHYYNDAVRRLEDEVDRLEDGEHQLRFEVKHLRNAKSQGYSNIMYSSLPEQQEFPNGGFGGPFTKSFRGQIEKNEHSVLYCCI</sequence>